<sequence length="59" mass="7158">MTRKEIIEKCKIIEQRLYDCEKQHKLIMLDLKKLQAECDHLNLETGESKICADCRKFFW</sequence>
<organism evidence="1 2">
    <name type="scientific">Candidatus Sungbacteria bacterium RIFCSPLOWO2_01_FULL_47_10</name>
    <dbReference type="NCBI Taxonomy" id="1802276"/>
    <lineage>
        <taxon>Bacteria</taxon>
        <taxon>Candidatus Sungiibacteriota</taxon>
    </lineage>
</organism>
<dbReference type="Proteomes" id="UP000177982">
    <property type="component" value="Unassembled WGS sequence"/>
</dbReference>
<gene>
    <name evidence="1" type="ORF">A2934_02910</name>
</gene>
<comment type="caution">
    <text evidence="1">The sequence shown here is derived from an EMBL/GenBank/DDBJ whole genome shotgun (WGS) entry which is preliminary data.</text>
</comment>
<evidence type="ECO:0000313" key="2">
    <source>
        <dbReference type="Proteomes" id="UP000177982"/>
    </source>
</evidence>
<name>A0A1G2LAI6_9BACT</name>
<dbReference type="AlphaFoldDB" id="A0A1G2LAI6"/>
<reference evidence="1 2" key="1">
    <citation type="journal article" date="2016" name="Nat. Commun.">
        <title>Thousands of microbial genomes shed light on interconnected biogeochemical processes in an aquifer system.</title>
        <authorList>
            <person name="Anantharaman K."/>
            <person name="Brown C.T."/>
            <person name="Hug L.A."/>
            <person name="Sharon I."/>
            <person name="Castelle C.J."/>
            <person name="Probst A.J."/>
            <person name="Thomas B.C."/>
            <person name="Singh A."/>
            <person name="Wilkins M.J."/>
            <person name="Karaoz U."/>
            <person name="Brodie E.L."/>
            <person name="Williams K.H."/>
            <person name="Hubbard S.S."/>
            <person name="Banfield J.F."/>
        </authorList>
    </citation>
    <scope>NUCLEOTIDE SEQUENCE [LARGE SCALE GENOMIC DNA]</scope>
</reference>
<dbReference type="EMBL" id="MHQO01000003">
    <property type="protein sequence ID" value="OHA07799.1"/>
    <property type="molecule type" value="Genomic_DNA"/>
</dbReference>
<proteinExistence type="predicted"/>
<accession>A0A1G2LAI6</accession>
<protein>
    <submittedName>
        <fullName evidence="1">Uncharacterized protein</fullName>
    </submittedName>
</protein>
<evidence type="ECO:0000313" key="1">
    <source>
        <dbReference type="EMBL" id="OHA07799.1"/>
    </source>
</evidence>